<organism evidence="1 2">
    <name type="scientific">Rhododendron molle</name>
    <name type="common">Chinese azalea</name>
    <name type="synonym">Azalea mollis</name>
    <dbReference type="NCBI Taxonomy" id="49168"/>
    <lineage>
        <taxon>Eukaryota</taxon>
        <taxon>Viridiplantae</taxon>
        <taxon>Streptophyta</taxon>
        <taxon>Embryophyta</taxon>
        <taxon>Tracheophyta</taxon>
        <taxon>Spermatophyta</taxon>
        <taxon>Magnoliopsida</taxon>
        <taxon>eudicotyledons</taxon>
        <taxon>Gunneridae</taxon>
        <taxon>Pentapetalae</taxon>
        <taxon>asterids</taxon>
        <taxon>Ericales</taxon>
        <taxon>Ericaceae</taxon>
        <taxon>Ericoideae</taxon>
        <taxon>Rhodoreae</taxon>
        <taxon>Rhododendron</taxon>
    </lineage>
</organism>
<comment type="caution">
    <text evidence="1">The sequence shown here is derived from an EMBL/GenBank/DDBJ whole genome shotgun (WGS) entry which is preliminary data.</text>
</comment>
<reference evidence="1" key="1">
    <citation type="submission" date="2022-02" db="EMBL/GenBank/DDBJ databases">
        <title>Plant Genome Project.</title>
        <authorList>
            <person name="Zhang R.-G."/>
        </authorList>
    </citation>
    <scope>NUCLEOTIDE SEQUENCE</scope>
    <source>
        <strain evidence="1">AT1</strain>
    </source>
</reference>
<dbReference type="Proteomes" id="UP001062846">
    <property type="component" value="Chromosome 5"/>
</dbReference>
<evidence type="ECO:0000313" key="1">
    <source>
        <dbReference type="EMBL" id="KAI8556239.1"/>
    </source>
</evidence>
<sequence>MKLLHVFFLVVLPYLNLALSSSGVGDYAEIIRCIERERQALLKFKEDYGRLYSWGSTKDCCKWEGVHCSNHNTTTSHVTMLDLHAIGLEGEISPSLLELQHLSKATGWVQSVSNLPLLTKLHLSACSLPNVAQFSSFRFNSSVSLSVVDLSYNGLSSSIVNWLYNFSSSSIAYIDLEGNELKGSILDAFGDMVSLTNLSLSENQLEGGLPKSFTNSSHLQSLDLSGNNLTEELHEFLQKLSGAKNSLESLQLFDNQLKGHVAEQTRDSVVQLLCLGAGGMVSSLGVEELACSQGTEAFRLMSLLTMHRPHRDHKFQMSLQLQLMEPGLAKPKQGAWTEVYGVVHLLY</sequence>
<dbReference type="EMBL" id="CM046392">
    <property type="protein sequence ID" value="KAI8556239.1"/>
    <property type="molecule type" value="Genomic_DNA"/>
</dbReference>
<proteinExistence type="predicted"/>
<name>A0ACC0NTW2_RHOML</name>
<accession>A0ACC0NTW2</accession>
<gene>
    <name evidence="1" type="ORF">RHMOL_Rhmol05G0236900</name>
</gene>
<keyword evidence="2" id="KW-1185">Reference proteome</keyword>
<protein>
    <submittedName>
        <fullName evidence="1">Uncharacterized protein</fullName>
    </submittedName>
</protein>
<evidence type="ECO:0000313" key="2">
    <source>
        <dbReference type="Proteomes" id="UP001062846"/>
    </source>
</evidence>